<gene>
    <name evidence="9" type="ORF">PG997_011683</name>
</gene>
<reference evidence="9 10" key="1">
    <citation type="submission" date="2023-01" db="EMBL/GenBank/DDBJ databases">
        <title>Analysis of 21 Apiospora genomes using comparative genomics revels a genus with tremendous synthesis potential of carbohydrate active enzymes and secondary metabolites.</title>
        <authorList>
            <person name="Sorensen T."/>
        </authorList>
    </citation>
    <scope>NUCLEOTIDE SEQUENCE [LARGE SCALE GENOMIC DNA]</scope>
    <source>
        <strain evidence="9 10">CBS 114990</strain>
    </source>
</reference>
<dbReference type="InterPro" id="IPR050815">
    <property type="entry name" value="TF_fung"/>
</dbReference>
<feature type="region of interest" description="Disordered" evidence="7">
    <location>
        <begin position="1"/>
        <end position="26"/>
    </location>
</feature>
<evidence type="ECO:0000256" key="4">
    <source>
        <dbReference type="ARBA" id="ARBA00023125"/>
    </source>
</evidence>
<keyword evidence="10" id="KW-1185">Reference proteome</keyword>
<dbReference type="PANTHER" id="PTHR47338:SF3">
    <property type="entry name" value="C6 FINGER DOMAIN TRANSCRIPTION FACTOR DBAA-RELATED"/>
    <property type="match status" value="1"/>
</dbReference>
<evidence type="ECO:0000313" key="10">
    <source>
        <dbReference type="Proteomes" id="UP001433268"/>
    </source>
</evidence>
<dbReference type="InterPro" id="IPR036864">
    <property type="entry name" value="Zn2-C6_fun-type_DNA-bd_sf"/>
</dbReference>
<comment type="subcellular location">
    <subcellularLocation>
        <location evidence="1">Nucleus</location>
    </subcellularLocation>
</comment>
<dbReference type="RefSeq" id="XP_066665288.1">
    <property type="nucleotide sequence ID" value="XM_066815998.1"/>
</dbReference>
<feature type="compositionally biased region" description="Basic and acidic residues" evidence="7">
    <location>
        <begin position="511"/>
        <end position="525"/>
    </location>
</feature>
<keyword evidence="5" id="KW-0804">Transcription</keyword>
<dbReference type="InterPro" id="IPR007219">
    <property type="entry name" value="XnlR_reg_dom"/>
</dbReference>
<evidence type="ECO:0000313" key="9">
    <source>
        <dbReference type="EMBL" id="KAK8071480.1"/>
    </source>
</evidence>
<dbReference type="Pfam" id="PF04082">
    <property type="entry name" value="Fungal_trans"/>
    <property type="match status" value="1"/>
</dbReference>
<feature type="domain" description="Zn(2)-C6 fungal-type" evidence="8">
    <location>
        <begin position="31"/>
        <end position="61"/>
    </location>
</feature>
<dbReference type="Pfam" id="PF00172">
    <property type="entry name" value="Zn_clus"/>
    <property type="match status" value="1"/>
</dbReference>
<keyword evidence="4" id="KW-0238">DNA-binding</keyword>
<evidence type="ECO:0000256" key="7">
    <source>
        <dbReference type="SAM" id="MobiDB-lite"/>
    </source>
</evidence>
<keyword evidence="3" id="KW-0805">Transcription regulation</keyword>
<sequence length="525" mass="58432">MTSNFSSGAEIAQQPQEQQPRPRPRQQLGYACEECRKRKLRCDRNKPQCLGCATSSLICITRNDCAPRGPKKGHLSALRNKIATLEARLEEQIREQPSPPQTVSDQHQNPENDEQGSDGGVVSSMSHAFSADPAGDFNNISAWLTLNNTQPPNGVIDDAYPAVTFPALEPSPIGLQLNPLVCSDLDQLYFDRVHTFAPLLQKARYLAWSRKSDKNKPRLCLQYAMWTLAASLSSQFQTLRRELYTEARRLLESLDIESQDDSPKCIEHPQAWMLLAIYELTNDEFQRGLVTSGRAFRLIQLMRLHELDRHPPTSFQGDWIDIESSRRTFWVAYCFDRFTGVVDELALTFNEHEIETRLPAPESNFTSGQPTVVSFLSEISSGFESGWPDSFSSESELSPFAESVIVATICSRASNLKKTPLNRFRREMWDSTRAGLLPPTPMSQHAPDNPPPDPGTADIVHVGPLGPDADLPGHHGADDDPRLERDDRVRAARCGNAGDDAGGPQAALTRRHAEFGDADRSIGST</sequence>
<dbReference type="GeneID" id="92049058"/>
<keyword evidence="2" id="KW-0479">Metal-binding</keyword>
<dbReference type="PROSITE" id="PS50048">
    <property type="entry name" value="ZN2_CY6_FUNGAL_2"/>
    <property type="match status" value="1"/>
</dbReference>
<evidence type="ECO:0000256" key="1">
    <source>
        <dbReference type="ARBA" id="ARBA00004123"/>
    </source>
</evidence>
<dbReference type="Gene3D" id="4.10.240.10">
    <property type="entry name" value="Zn(2)-C6 fungal-type DNA-binding domain"/>
    <property type="match status" value="1"/>
</dbReference>
<dbReference type="PROSITE" id="PS00463">
    <property type="entry name" value="ZN2_CY6_FUNGAL_1"/>
    <property type="match status" value="1"/>
</dbReference>
<dbReference type="SMART" id="SM00906">
    <property type="entry name" value="Fungal_trans"/>
    <property type="match status" value="1"/>
</dbReference>
<dbReference type="InterPro" id="IPR001138">
    <property type="entry name" value="Zn2Cys6_DnaBD"/>
</dbReference>
<feature type="region of interest" description="Disordered" evidence="7">
    <location>
        <begin position="93"/>
        <end position="125"/>
    </location>
</feature>
<dbReference type="SUPFAM" id="SSF57701">
    <property type="entry name" value="Zn2/Cys6 DNA-binding domain"/>
    <property type="match status" value="1"/>
</dbReference>
<dbReference type="SMART" id="SM00066">
    <property type="entry name" value="GAL4"/>
    <property type="match status" value="1"/>
</dbReference>
<dbReference type="EMBL" id="JAQQWN010000008">
    <property type="protein sequence ID" value="KAK8071480.1"/>
    <property type="molecule type" value="Genomic_DNA"/>
</dbReference>
<evidence type="ECO:0000259" key="8">
    <source>
        <dbReference type="PROSITE" id="PS50048"/>
    </source>
</evidence>
<dbReference type="Proteomes" id="UP001433268">
    <property type="component" value="Unassembled WGS sequence"/>
</dbReference>
<dbReference type="PANTHER" id="PTHR47338">
    <property type="entry name" value="ZN(II)2CYS6 TRANSCRIPTION FACTOR (EUROFUNG)-RELATED"/>
    <property type="match status" value="1"/>
</dbReference>
<evidence type="ECO:0000256" key="2">
    <source>
        <dbReference type="ARBA" id="ARBA00022723"/>
    </source>
</evidence>
<evidence type="ECO:0000256" key="5">
    <source>
        <dbReference type="ARBA" id="ARBA00023163"/>
    </source>
</evidence>
<accession>A0ABR1VMP6</accession>
<name>A0ABR1VMP6_9PEZI</name>
<feature type="region of interest" description="Disordered" evidence="7">
    <location>
        <begin position="433"/>
        <end position="525"/>
    </location>
</feature>
<dbReference type="CDD" id="cd00067">
    <property type="entry name" value="GAL4"/>
    <property type="match status" value="1"/>
</dbReference>
<dbReference type="CDD" id="cd12148">
    <property type="entry name" value="fungal_TF_MHR"/>
    <property type="match status" value="1"/>
</dbReference>
<proteinExistence type="predicted"/>
<comment type="caution">
    <text evidence="9">The sequence shown here is derived from an EMBL/GenBank/DDBJ whole genome shotgun (WGS) entry which is preliminary data.</text>
</comment>
<protein>
    <recommendedName>
        <fullName evidence="8">Zn(2)-C6 fungal-type domain-containing protein</fullName>
    </recommendedName>
</protein>
<feature type="compositionally biased region" description="Basic and acidic residues" evidence="7">
    <location>
        <begin position="471"/>
        <end position="490"/>
    </location>
</feature>
<keyword evidence="6" id="KW-0539">Nucleus</keyword>
<organism evidence="9 10">
    <name type="scientific">Apiospora hydei</name>
    <dbReference type="NCBI Taxonomy" id="1337664"/>
    <lineage>
        <taxon>Eukaryota</taxon>
        <taxon>Fungi</taxon>
        <taxon>Dikarya</taxon>
        <taxon>Ascomycota</taxon>
        <taxon>Pezizomycotina</taxon>
        <taxon>Sordariomycetes</taxon>
        <taxon>Xylariomycetidae</taxon>
        <taxon>Amphisphaeriales</taxon>
        <taxon>Apiosporaceae</taxon>
        <taxon>Apiospora</taxon>
    </lineage>
</organism>
<evidence type="ECO:0000256" key="6">
    <source>
        <dbReference type="ARBA" id="ARBA00023242"/>
    </source>
</evidence>
<evidence type="ECO:0000256" key="3">
    <source>
        <dbReference type="ARBA" id="ARBA00023015"/>
    </source>
</evidence>